<feature type="region of interest" description="Disordered" evidence="1">
    <location>
        <begin position="81"/>
        <end position="132"/>
    </location>
</feature>
<evidence type="ECO:0000256" key="1">
    <source>
        <dbReference type="SAM" id="MobiDB-lite"/>
    </source>
</evidence>
<sequence length="132" mass="14272">MSAWRLWPVARSVIHTAGAGASDITDFESLSTLSLCSKPQWPRPSGSERRTQRVGSVSIWSLMRRSMSSATAVGPLLSAMERESESVAAATPASLRLSGPRCPRSRLGPAPLLHTQRGSRKQGDRSLLPLHL</sequence>
<organism evidence="2 3">
    <name type="scientific">Leishmania shawi</name>
    <dbReference type="NCBI Taxonomy" id="5680"/>
    <lineage>
        <taxon>Eukaryota</taxon>
        <taxon>Discoba</taxon>
        <taxon>Euglenozoa</taxon>
        <taxon>Kinetoplastea</taxon>
        <taxon>Metakinetoplastina</taxon>
        <taxon>Trypanosomatida</taxon>
        <taxon>Trypanosomatidae</taxon>
        <taxon>Leishmaniinae</taxon>
        <taxon>Leishmania</taxon>
        <taxon>Leishmania guyanensis species complex</taxon>
    </lineage>
</organism>
<accession>A0AAW3CDJ4</accession>
<dbReference type="AlphaFoldDB" id="A0AAW3CDJ4"/>
<evidence type="ECO:0000313" key="3">
    <source>
        <dbReference type="Proteomes" id="UP001500493"/>
    </source>
</evidence>
<gene>
    <name evidence="2" type="ORF">Q4I32_000211</name>
</gene>
<comment type="caution">
    <text evidence="2">The sequence shown here is derived from an EMBL/GenBank/DDBJ whole genome shotgun (WGS) entry which is preliminary data.</text>
</comment>
<dbReference type="Proteomes" id="UP001500493">
    <property type="component" value="Unassembled WGS sequence"/>
</dbReference>
<dbReference type="EMBL" id="JBAMZJ010000001">
    <property type="protein sequence ID" value="KAL0531723.1"/>
    <property type="molecule type" value="Genomic_DNA"/>
</dbReference>
<reference evidence="2" key="1">
    <citation type="submission" date="2024-02" db="EMBL/GenBank/DDBJ databases">
        <title>FIRST GENOME SEQUENCES OF Leishmania (Viannia) shawi, Leishmania (Viannia) lindenbergi AND Leishmania (Viannia) utingensis.</title>
        <authorList>
            <person name="Resadore F."/>
            <person name="Custodio M.G.F."/>
            <person name="Boite M.C."/>
            <person name="Cupolillo E."/>
            <person name="Ferreira G.E.M."/>
        </authorList>
    </citation>
    <scope>NUCLEOTIDE SEQUENCE</scope>
    <source>
        <strain evidence="2">MHOM/BR/2013/18 LTA MLF</strain>
    </source>
</reference>
<protein>
    <submittedName>
        <fullName evidence="2">Uncharacterized protein</fullName>
    </submittedName>
</protein>
<name>A0AAW3CDJ4_9TRYP</name>
<evidence type="ECO:0000313" key="2">
    <source>
        <dbReference type="EMBL" id="KAL0531723.1"/>
    </source>
</evidence>
<proteinExistence type="predicted"/>